<keyword evidence="3" id="KW-0547">Nucleotide-binding</keyword>
<dbReference type="InterPro" id="IPR003439">
    <property type="entry name" value="ABC_transporter-like_ATP-bd"/>
</dbReference>
<keyword evidence="4 6" id="KW-0067">ATP-binding</keyword>
<evidence type="ECO:0000313" key="6">
    <source>
        <dbReference type="EMBL" id="MBC2309489.1"/>
    </source>
</evidence>
<dbReference type="PANTHER" id="PTHR43335:SF4">
    <property type="entry name" value="ABC TRANSPORTER, ATP-BINDING PROTEIN"/>
    <property type="match status" value="1"/>
</dbReference>
<dbReference type="GO" id="GO:0005524">
    <property type="term" value="F:ATP binding"/>
    <property type="evidence" value="ECO:0007669"/>
    <property type="project" value="UniProtKB-KW"/>
</dbReference>
<dbReference type="SMART" id="SM00382">
    <property type="entry name" value="AAA"/>
    <property type="match status" value="1"/>
</dbReference>
<protein>
    <submittedName>
        <fullName evidence="6">ATP-binding cassette domain-containing protein</fullName>
    </submittedName>
</protein>
<dbReference type="InterPro" id="IPR003593">
    <property type="entry name" value="AAA+_ATPase"/>
</dbReference>
<dbReference type="InterPro" id="IPR027417">
    <property type="entry name" value="P-loop_NTPase"/>
</dbReference>
<dbReference type="GO" id="GO:0016887">
    <property type="term" value="F:ATP hydrolysis activity"/>
    <property type="evidence" value="ECO:0007669"/>
    <property type="project" value="InterPro"/>
</dbReference>
<dbReference type="PROSITE" id="PS00211">
    <property type="entry name" value="ABC_TRANSPORTER_1"/>
    <property type="match status" value="1"/>
</dbReference>
<dbReference type="Pfam" id="PF00005">
    <property type="entry name" value="ABC_tran"/>
    <property type="match status" value="1"/>
</dbReference>
<dbReference type="PANTHER" id="PTHR43335">
    <property type="entry name" value="ABC TRANSPORTER, ATP-BINDING PROTEIN"/>
    <property type="match status" value="1"/>
</dbReference>
<dbReference type="Gene3D" id="3.40.50.300">
    <property type="entry name" value="P-loop containing nucleotide triphosphate hydrolases"/>
    <property type="match status" value="1"/>
</dbReference>
<dbReference type="Proteomes" id="UP000565628">
    <property type="component" value="Unassembled WGS sequence"/>
</dbReference>
<dbReference type="RefSeq" id="WP_185641495.1">
    <property type="nucleotide sequence ID" value="NZ_JAASWV010000002.1"/>
</dbReference>
<evidence type="ECO:0000313" key="7">
    <source>
        <dbReference type="Proteomes" id="UP000565628"/>
    </source>
</evidence>
<sequence>MIKVTNISKTYKNKPVLRNISFHIDEAGVYGFKGRNGSGKTLLFKALLGLITVNEGEIEVNGENIGYDVSFPRETGFLIEYPSFLSNHTGFKNLEILASIKNTCTNEDISCILKEVGLDASNKDKVKKYSLGMKQRLGLAQSLLENPSILIWDEPTNALDEAGVEFLQRKIIDLKNKGKTILISSHDSDFLRAVCQKVFVLDNGQVVDNFIVEDRL</sequence>
<evidence type="ECO:0000256" key="2">
    <source>
        <dbReference type="ARBA" id="ARBA00022448"/>
    </source>
</evidence>
<comment type="caution">
    <text evidence="6">The sequence shown here is derived from an EMBL/GenBank/DDBJ whole genome shotgun (WGS) entry which is preliminary data.</text>
</comment>
<evidence type="ECO:0000256" key="3">
    <source>
        <dbReference type="ARBA" id="ARBA00022741"/>
    </source>
</evidence>
<keyword evidence="2" id="KW-0813">Transport</keyword>
<accession>A0A7X0ZSL1</accession>
<gene>
    <name evidence="6" type="ORF">HCJ81_01250</name>
</gene>
<dbReference type="AlphaFoldDB" id="A0A7X0ZSL1"/>
<dbReference type="InterPro" id="IPR017871">
    <property type="entry name" value="ABC_transporter-like_CS"/>
</dbReference>
<name>A0A7X0ZSL1_9LIST</name>
<dbReference type="PROSITE" id="PS50893">
    <property type="entry name" value="ABC_TRANSPORTER_2"/>
    <property type="match status" value="1"/>
</dbReference>
<evidence type="ECO:0000256" key="4">
    <source>
        <dbReference type="ARBA" id="ARBA00022840"/>
    </source>
</evidence>
<proteinExistence type="inferred from homology"/>
<dbReference type="SUPFAM" id="SSF52540">
    <property type="entry name" value="P-loop containing nucleoside triphosphate hydrolases"/>
    <property type="match status" value="1"/>
</dbReference>
<evidence type="ECO:0000256" key="1">
    <source>
        <dbReference type="ARBA" id="ARBA00005417"/>
    </source>
</evidence>
<organism evidence="6 7">
    <name type="scientific">Listeria booriae</name>
    <dbReference type="NCBI Taxonomy" id="1552123"/>
    <lineage>
        <taxon>Bacteria</taxon>
        <taxon>Bacillati</taxon>
        <taxon>Bacillota</taxon>
        <taxon>Bacilli</taxon>
        <taxon>Bacillales</taxon>
        <taxon>Listeriaceae</taxon>
        <taxon>Listeria</taxon>
    </lineage>
</organism>
<feature type="domain" description="ABC transporter" evidence="5">
    <location>
        <begin position="2"/>
        <end position="216"/>
    </location>
</feature>
<reference evidence="6 7" key="1">
    <citation type="submission" date="2020-03" db="EMBL/GenBank/DDBJ databases">
        <title>Soil Listeria distribution.</title>
        <authorList>
            <person name="Liao J."/>
            <person name="Wiedmann M."/>
        </authorList>
    </citation>
    <scope>NUCLEOTIDE SEQUENCE [LARGE SCALE GENOMIC DNA]</scope>
    <source>
        <strain evidence="6 7">FSL L7-0039</strain>
    </source>
</reference>
<comment type="similarity">
    <text evidence="1">Belongs to the ABC transporter superfamily.</text>
</comment>
<dbReference type="EMBL" id="JAASWV010000002">
    <property type="protein sequence ID" value="MBC2309489.1"/>
    <property type="molecule type" value="Genomic_DNA"/>
</dbReference>
<evidence type="ECO:0000259" key="5">
    <source>
        <dbReference type="PROSITE" id="PS50893"/>
    </source>
</evidence>